<proteinExistence type="predicted"/>
<dbReference type="EMBL" id="CAGA01000090">
    <property type="protein sequence ID" value="CCE34464.1"/>
    <property type="molecule type" value="Genomic_DNA"/>
</dbReference>
<dbReference type="PhylomeDB" id="M1WIH0"/>
<organism evidence="2 3">
    <name type="scientific">Claviceps purpurea (strain 20.1)</name>
    <name type="common">Ergot fungus</name>
    <name type="synonym">Sphacelia segetum</name>
    <dbReference type="NCBI Taxonomy" id="1111077"/>
    <lineage>
        <taxon>Eukaryota</taxon>
        <taxon>Fungi</taxon>
        <taxon>Dikarya</taxon>
        <taxon>Ascomycota</taxon>
        <taxon>Pezizomycotina</taxon>
        <taxon>Sordariomycetes</taxon>
        <taxon>Hypocreomycetidae</taxon>
        <taxon>Hypocreales</taxon>
        <taxon>Clavicipitaceae</taxon>
        <taxon>Claviceps</taxon>
    </lineage>
</organism>
<feature type="compositionally biased region" description="Acidic residues" evidence="1">
    <location>
        <begin position="448"/>
        <end position="459"/>
    </location>
</feature>
<feature type="compositionally biased region" description="Polar residues" evidence="1">
    <location>
        <begin position="431"/>
        <end position="444"/>
    </location>
</feature>
<accession>M1WIH0</accession>
<name>M1WIH0_CLAP2</name>
<reference evidence="2 3" key="1">
    <citation type="journal article" date="2013" name="PLoS Genet.">
        <title>Plant-symbiotic fungi as chemical engineers: Multi-genome analysis of the Clavicipitaceae reveals dynamics of alkaloid loci.</title>
        <authorList>
            <person name="Schardl C.L."/>
            <person name="Young C.A."/>
            <person name="Hesse U."/>
            <person name="Amyotte S.G."/>
            <person name="Andreeva K."/>
            <person name="Calie P.J."/>
            <person name="Fleetwood D.J."/>
            <person name="Haws D.C."/>
            <person name="Moore N."/>
            <person name="Oeser B."/>
            <person name="Panaccione D.G."/>
            <person name="Schweri K.K."/>
            <person name="Voisey C.R."/>
            <person name="Farman M.L."/>
            <person name="Jaromczyk J.W."/>
            <person name="Roe B.A."/>
            <person name="O'Sullivan D.M."/>
            <person name="Scott B."/>
            <person name="Tudzynski P."/>
            <person name="An Z."/>
            <person name="Arnaoudova E.G."/>
            <person name="Bullock C.T."/>
            <person name="Charlton N.D."/>
            <person name="Chen L."/>
            <person name="Cox M."/>
            <person name="Dinkins R.D."/>
            <person name="Florea S."/>
            <person name="Glenn A.E."/>
            <person name="Gordon A."/>
            <person name="Gueldener U."/>
            <person name="Harris D.R."/>
            <person name="Hollin W."/>
            <person name="Jaromczyk J."/>
            <person name="Johnson R.D."/>
            <person name="Khan A.K."/>
            <person name="Leistner E."/>
            <person name="Leuchtmann A."/>
            <person name="Li C."/>
            <person name="Liu J."/>
            <person name="Liu J."/>
            <person name="Liu M."/>
            <person name="Mace W."/>
            <person name="Machado C."/>
            <person name="Nagabhyru P."/>
            <person name="Pan J."/>
            <person name="Schmid J."/>
            <person name="Sugawara K."/>
            <person name="Steiner U."/>
            <person name="Takach J.E."/>
            <person name="Tanaka E."/>
            <person name="Webb J.S."/>
            <person name="Wilson E.V."/>
            <person name="Wiseman J.L."/>
            <person name="Yoshida R."/>
            <person name="Zeng Z."/>
        </authorList>
    </citation>
    <scope>NUCLEOTIDE SEQUENCE [LARGE SCALE GENOMIC DNA]</scope>
    <source>
        <strain evidence="2 3">20.1</strain>
    </source>
</reference>
<dbReference type="VEuPathDB" id="FungiDB:CPUR_08396"/>
<gene>
    <name evidence="2" type="ORF">CPUR_08396</name>
</gene>
<dbReference type="OrthoDB" id="5422351at2759"/>
<dbReference type="Proteomes" id="UP000016801">
    <property type="component" value="Unassembled WGS sequence"/>
</dbReference>
<dbReference type="InterPro" id="IPR013783">
    <property type="entry name" value="Ig-like_fold"/>
</dbReference>
<dbReference type="AlphaFoldDB" id="M1WIH0"/>
<evidence type="ECO:0000256" key="1">
    <source>
        <dbReference type="SAM" id="MobiDB-lite"/>
    </source>
</evidence>
<dbReference type="PANTHER" id="PTHR40625:SF1">
    <property type="entry name" value="AMP-ACTIVATED PROTEIN KINASE GLYCOGEN-BINDING DOMAIN-CONTAINING PROTEIN"/>
    <property type="match status" value="1"/>
</dbReference>
<dbReference type="HOGENOM" id="CLU_027580_0_0_1"/>
<feature type="compositionally biased region" description="Polar residues" evidence="1">
    <location>
        <begin position="360"/>
        <end position="378"/>
    </location>
</feature>
<feature type="region of interest" description="Disordered" evidence="1">
    <location>
        <begin position="431"/>
        <end position="475"/>
    </location>
</feature>
<comment type="caution">
    <text evidence="2">The sequence shown here is derived from an EMBL/GenBank/DDBJ whole genome shotgun (WGS) entry which is preliminary data.</text>
</comment>
<dbReference type="STRING" id="1111077.M1WIH0"/>
<evidence type="ECO:0000313" key="2">
    <source>
        <dbReference type="EMBL" id="CCE34464.1"/>
    </source>
</evidence>
<sequence>MDPSTTLITFTFETEPSVKSVQLIGSWDNFSTWYPMKQDTRRGRGQWRGCPAFKSISGGNASRPVQPSRNPGGLKMGRTYYYYYEIDGSTETHDPTRPSTTACPYLPGQTVNTIYIPVERTLRSRSASVNSLRQESFMTTDPEARFVPPIPPNTLFPHVHRHLGSVSSLLHARYSDRSESGGPPRNLLFGSFVRGAPISERPKTPGRDRDENSSQHNRGTLLPDSRPCSSLGEQTSLDIYPESLQRFLLDDAPPLESVAVEGTSLLGEQASKRDIHAESTRRAMVDDAPPMDPHAASDLFSLGDQHLRDVYPESLQRFLLDNASPLETVVNGASTPHPPSSQPDQDDYFATPASLDTPAFTASTPPSQLIASKGASSSHQRANSISLTLITNPDTQNQPPTELPSTHLFAEPDLHTTTDLAQCTWSPAVSSSTCPASISPQSPLDETMCSDDSDDDDDMASTLGGDCLSYRSQSNMPQLTTSEAFQRYSLPRHCAEDKVLPSANHHHHHHHHHHHQMGKLGSGPMLTVTARESSPPVTVTNFLGEPIDTGLDEFVSELGLMAEGIGRGGS</sequence>
<evidence type="ECO:0000313" key="3">
    <source>
        <dbReference type="Proteomes" id="UP000016801"/>
    </source>
</evidence>
<feature type="region of interest" description="Disordered" evidence="1">
    <location>
        <begin position="175"/>
        <end position="233"/>
    </location>
</feature>
<feature type="compositionally biased region" description="Basic and acidic residues" evidence="1">
    <location>
        <begin position="200"/>
        <end position="213"/>
    </location>
</feature>
<dbReference type="PANTHER" id="PTHR40625">
    <property type="entry name" value="GTP-BINDING PROTEIN ESDC-RELATED"/>
    <property type="match status" value="1"/>
</dbReference>
<protein>
    <submittedName>
        <fullName evidence="2">Uncharacterized protein</fullName>
    </submittedName>
</protein>
<dbReference type="Gene3D" id="2.60.40.10">
    <property type="entry name" value="Immunoglobulins"/>
    <property type="match status" value="1"/>
</dbReference>
<feature type="region of interest" description="Disordered" evidence="1">
    <location>
        <begin position="329"/>
        <end position="378"/>
    </location>
</feature>
<keyword evidence="3" id="KW-1185">Reference proteome</keyword>
<dbReference type="eggNOG" id="ENOG502SGBF">
    <property type="taxonomic scope" value="Eukaryota"/>
</dbReference>